<protein>
    <submittedName>
        <fullName evidence="1">DUF1010 domain-containing protein</fullName>
    </submittedName>
</protein>
<name>A0A939GY99_9BURK</name>
<dbReference type="AlphaFoldDB" id="A0A939GY99"/>
<comment type="caution">
    <text evidence="1">The sequence shown here is derived from an EMBL/GenBank/DDBJ whole genome shotgun (WGS) entry which is preliminary data.</text>
</comment>
<evidence type="ECO:0000313" key="1">
    <source>
        <dbReference type="EMBL" id="MBO1249532.1"/>
    </source>
</evidence>
<evidence type="ECO:0000313" key="2">
    <source>
        <dbReference type="Proteomes" id="UP000664731"/>
    </source>
</evidence>
<organism evidence="1 2">
    <name type="scientific">Comamonas denitrificans</name>
    <dbReference type="NCBI Taxonomy" id="117506"/>
    <lineage>
        <taxon>Bacteria</taxon>
        <taxon>Pseudomonadati</taxon>
        <taxon>Pseudomonadota</taxon>
        <taxon>Betaproteobacteria</taxon>
        <taxon>Burkholderiales</taxon>
        <taxon>Comamonadaceae</taxon>
        <taxon>Comamonas</taxon>
    </lineage>
</organism>
<sequence>MPVINSTLPALAYGSNCAVKPTRLRRSAYLAR</sequence>
<dbReference type="EMBL" id="JAFNME010000011">
    <property type="protein sequence ID" value="MBO1249532.1"/>
    <property type="molecule type" value="Genomic_DNA"/>
</dbReference>
<accession>A0A939GY99</accession>
<keyword evidence="2" id="KW-1185">Reference proteome</keyword>
<proteinExistence type="predicted"/>
<dbReference type="InterPro" id="IPR010416">
    <property type="entry name" value="DUF1010"/>
</dbReference>
<gene>
    <name evidence="1" type="ORF">J1777_06750</name>
</gene>
<dbReference type="Pfam" id="PF06231">
    <property type="entry name" value="DUF1010"/>
    <property type="match status" value="1"/>
</dbReference>
<reference evidence="1" key="1">
    <citation type="submission" date="2021-03" db="EMBL/GenBank/DDBJ databases">
        <title>Comamonas denitrificans.</title>
        <authorList>
            <person name="Finster K."/>
        </authorList>
    </citation>
    <scope>NUCLEOTIDE SEQUENCE</scope>
    <source>
        <strain evidence="1">MM2021_4</strain>
    </source>
</reference>
<dbReference type="RefSeq" id="WP_207575049.1">
    <property type="nucleotide sequence ID" value="NZ_JAFNME010000011.1"/>
</dbReference>
<dbReference type="Proteomes" id="UP000664731">
    <property type="component" value="Unassembled WGS sequence"/>
</dbReference>